<dbReference type="EMBL" id="QSGD01000012">
    <property type="protein sequence ID" value="RHB07941.1"/>
    <property type="molecule type" value="Genomic_DNA"/>
</dbReference>
<dbReference type="GO" id="GO:0003697">
    <property type="term" value="F:single-stranded DNA binding"/>
    <property type="evidence" value="ECO:0007669"/>
    <property type="project" value="UniProtKB-UniRule"/>
</dbReference>
<comment type="caution">
    <text evidence="6">The sequence shown here is derived from an EMBL/GenBank/DDBJ whole genome shotgun (WGS) entry which is preliminary data.</text>
</comment>
<dbReference type="Pfam" id="PF00436">
    <property type="entry name" value="SSB"/>
    <property type="match status" value="1"/>
</dbReference>
<comment type="subunit">
    <text evidence="2">Homotetramer.</text>
</comment>
<dbReference type="AlphaFoldDB" id="A0A395WA83"/>
<evidence type="ECO:0000256" key="3">
    <source>
        <dbReference type="PIRNR" id="PIRNR002070"/>
    </source>
</evidence>
<feature type="region of interest" description="Disordered" evidence="4">
    <location>
        <begin position="130"/>
        <end position="155"/>
    </location>
</feature>
<comment type="caution">
    <text evidence="2">Lacks conserved residue(s) required for the propagation of feature annotation.</text>
</comment>
<dbReference type="GeneID" id="66579297"/>
<gene>
    <name evidence="6" type="primary">ssb</name>
    <name evidence="8" type="ORF">DW907_04685</name>
    <name evidence="7" type="ORF">DWV56_02450</name>
    <name evidence="6" type="ORF">DWW32_06180</name>
    <name evidence="5" type="ORF">DWX92_05700</name>
</gene>
<keyword evidence="1 2" id="KW-0238">DNA-binding</keyword>
<dbReference type="EMBL" id="QSAT01000005">
    <property type="protein sequence ID" value="RGW76242.1"/>
    <property type="molecule type" value="Genomic_DNA"/>
</dbReference>
<proteinExistence type="inferred from homology"/>
<evidence type="ECO:0000313" key="5">
    <source>
        <dbReference type="EMBL" id="RGS46690.1"/>
    </source>
</evidence>
<dbReference type="PANTHER" id="PTHR10302:SF27">
    <property type="entry name" value="SINGLE-STRANDED DNA-BINDING PROTEIN"/>
    <property type="match status" value="1"/>
</dbReference>
<dbReference type="HAMAP" id="MF_00984">
    <property type="entry name" value="SSB"/>
    <property type="match status" value="1"/>
</dbReference>
<dbReference type="Proteomes" id="UP000285274">
    <property type="component" value="Unassembled WGS sequence"/>
</dbReference>
<dbReference type="PROSITE" id="PS50935">
    <property type="entry name" value="SSB"/>
    <property type="match status" value="1"/>
</dbReference>
<evidence type="ECO:0000313" key="11">
    <source>
        <dbReference type="Proteomes" id="UP000285274"/>
    </source>
</evidence>
<dbReference type="PIRSF" id="PIRSF002070">
    <property type="entry name" value="SSB"/>
    <property type="match status" value="1"/>
</dbReference>
<dbReference type="NCBIfam" id="TIGR00621">
    <property type="entry name" value="ssb"/>
    <property type="match status" value="1"/>
</dbReference>
<evidence type="ECO:0000313" key="7">
    <source>
        <dbReference type="EMBL" id="RGW76242.1"/>
    </source>
</evidence>
<dbReference type="Proteomes" id="UP000265489">
    <property type="component" value="Unassembled WGS sequence"/>
</dbReference>
<evidence type="ECO:0000313" key="8">
    <source>
        <dbReference type="EMBL" id="RHB07941.1"/>
    </source>
</evidence>
<evidence type="ECO:0000256" key="4">
    <source>
        <dbReference type="SAM" id="MobiDB-lite"/>
    </source>
</evidence>
<organism evidence="6 9">
    <name type="scientific">Holdemanella biformis</name>
    <dbReference type="NCBI Taxonomy" id="1735"/>
    <lineage>
        <taxon>Bacteria</taxon>
        <taxon>Bacillati</taxon>
        <taxon>Bacillota</taxon>
        <taxon>Erysipelotrichia</taxon>
        <taxon>Erysipelotrichales</taxon>
        <taxon>Erysipelotrichaceae</taxon>
        <taxon>Holdemanella</taxon>
    </lineage>
</organism>
<dbReference type="GO" id="GO:0006260">
    <property type="term" value="P:DNA replication"/>
    <property type="evidence" value="ECO:0007669"/>
    <property type="project" value="InterPro"/>
</dbReference>
<evidence type="ECO:0000313" key="12">
    <source>
        <dbReference type="Proteomes" id="UP000285288"/>
    </source>
</evidence>
<dbReference type="InterPro" id="IPR000424">
    <property type="entry name" value="Primosome_PriB/ssb"/>
</dbReference>
<dbReference type="InterPro" id="IPR012340">
    <property type="entry name" value="NA-bd_OB-fold"/>
</dbReference>
<dbReference type="RefSeq" id="WP_003864784.1">
    <property type="nucleotide sequence ID" value="NZ_CABLCL010000057.1"/>
</dbReference>
<dbReference type="EMBL" id="QRYQ01000009">
    <property type="protein sequence ID" value="RGU91804.1"/>
    <property type="molecule type" value="Genomic_DNA"/>
</dbReference>
<evidence type="ECO:0000313" key="10">
    <source>
        <dbReference type="Proteomes" id="UP000284651"/>
    </source>
</evidence>
<dbReference type="CDD" id="cd04496">
    <property type="entry name" value="SSB_OBF"/>
    <property type="match status" value="1"/>
</dbReference>
<protein>
    <recommendedName>
        <fullName evidence="2 3">Single-stranded DNA-binding protein</fullName>
        <shortName evidence="2">SSB</shortName>
    </recommendedName>
</protein>
<dbReference type="Proteomes" id="UP000284651">
    <property type="component" value="Unassembled WGS sequence"/>
</dbReference>
<evidence type="ECO:0000313" key="9">
    <source>
        <dbReference type="Proteomes" id="UP000265489"/>
    </source>
</evidence>
<dbReference type="InterPro" id="IPR011344">
    <property type="entry name" value="ssDNA-bd"/>
</dbReference>
<evidence type="ECO:0000313" key="6">
    <source>
        <dbReference type="EMBL" id="RGU91804.1"/>
    </source>
</evidence>
<name>A0A395WA83_9FIRM</name>
<evidence type="ECO:0000256" key="1">
    <source>
        <dbReference type="ARBA" id="ARBA00023125"/>
    </source>
</evidence>
<evidence type="ECO:0000256" key="2">
    <source>
        <dbReference type="HAMAP-Rule" id="MF_00984"/>
    </source>
</evidence>
<dbReference type="EMBL" id="QRVM01000020">
    <property type="protein sequence ID" value="RGS46690.1"/>
    <property type="molecule type" value="Genomic_DNA"/>
</dbReference>
<reference evidence="9 10" key="1">
    <citation type="submission" date="2018-08" db="EMBL/GenBank/DDBJ databases">
        <title>A genome reference for cultivated species of the human gut microbiota.</title>
        <authorList>
            <person name="Zou Y."/>
            <person name="Xue W."/>
            <person name="Luo G."/>
        </authorList>
    </citation>
    <scope>NUCLEOTIDE SEQUENCE [LARGE SCALE GENOMIC DNA]</scope>
    <source>
        <strain evidence="7 10">AF10-31</strain>
        <strain evidence="6 9">AF15-20</strain>
        <strain evidence="5 11">AF22-10AC</strain>
        <strain evidence="8 12">AM42-13AC</strain>
    </source>
</reference>
<dbReference type="Proteomes" id="UP000285288">
    <property type="component" value="Unassembled WGS sequence"/>
</dbReference>
<dbReference type="Gene3D" id="2.40.50.140">
    <property type="entry name" value="Nucleic acid-binding proteins"/>
    <property type="match status" value="1"/>
</dbReference>
<dbReference type="PANTHER" id="PTHR10302">
    <property type="entry name" value="SINGLE-STRANDED DNA-BINDING PROTEIN"/>
    <property type="match status" value="1"/>
</dbReference>
<accession>A0A395WA83</accession>
<sequence length="172" mass="19026">MINRVVLVGRLTRDPELRKTQSGTSVCSFTMAVGRRVSTQGQPDADFINCVAWNKTADLMTQYLHKGSLIGLEGRIQTRSYDNQQGQRVYVTEVVAESVQFLEPKNAQSNYSAGSQDYGMNQGFAQNTYTAPAQNGYNQNSYSNPVQNTNNAFDSTFNANDSLDIASDDLPF</sequence>
<dbReference type="GO" id="GO:0009295">
    <property type="term" value="C:nucleoid"/>
    <property type="evidence" value="ECO:0007669"/>
    <property type="project" value="TreeGrafter"/>
</dbReference>
<dbReference type="SUPFAM" id="SSF50249">
    <property type="entry name" value="Nucleic acid-binding proteins"/>
    <property type="match status" value="1"/>
</dbReference>